<name>A0ABQ5IC20_9ASTR</name>
<gene>
    <name evidence="1" type="ORF">Tco_1093204</name>
</gene>
<evidence type="ECO:0000313" key="2">
    <source>
        <dbReference type="Proteomes" id="UP001151760"/>
    </source>
</evidence>
<comment type="caution">
    <text evidence="1">The sequence shown here is derived from an EMBL/GenBank/DDBJ whole genome shotgun (WGS) entry which is preliminary data.</text>
</comment>
<organism evidence="1 2">
    <name type="scientific">Tanacetum coccineum</name>
    <dbReference type="NCBI Taxonomy" id="301880"/>
    <lineage>
        <taxon>Eukaryota</taxon>
        <taxon>Viridiplantae</taxon>
        <taxon>Streptophyta</taxon>
        <taxon>Embryophyta</taxon>
        <taxon>Tracheophyta</taxon>
        <taxon>Spermatophyta</taxon>
        <taxon>Magnoliopsida</taxon>
        <taxon>eudicotyledons</taxon>
        <taxon>Gunneridae</taxon>
        <taxon>Pentapetalae</taxon>
        <taxon>asterids</taxon>
        <taxon>campanulids</taxon>
        <taxon>Asterales</taxon>
        <taxon>Asteraceae</taxon>
        <taxon>Asteroideae</taxon>
        <taxon>Anthemideae</taxon>
        <taxon>Anthemidinae</taxon>
        <taxon>Tanacetum</taxon>
    </lineage>
</organism>
<feature type="non-terminal residue" evidence="1">
    <location>
        <position position="1"/>
    </location>
</feature>
<dbReference type="EMBL" id="BQNB010020602">
    <property type="protein sequence ID" value="GJT97686.1"/>
    <property type="molecule type" value="Genomic_DNA"/>
</dbReference>
<protein>
    <submittedName>
        <fullName evidence="1">Uncharacterized protein</fullName>
    </submittedName>
</protein>
<proteinExistence type="predicted"/>
<reference evidence="1" key="1">
    <citation type="journal article" date="2022" name="Int. J. Mol. Sci.">
        <title>Draft Genome of Tanacetum Coccineum: Genomic Comparison of Closely Related Tanacetum-Family Plants.</title>
        <authorList>
            <person name="Yamashiro T."/>
            <person name="Shiraishi A."/>
            <person name="Nakayama K."/>
            <person name="Satake H."/>
        </authorList>
    </citation>
    <scope>NUCLEOTIDE SEQUENCE</scope>
</reference>
<dbReference type="Proteomes" id="UP001151760">
    <property type="component" value="Unassembled WGS sequence"/>
</dbReference>
<reference evidence="1" key="2">
    <citation type="submission" date="2022-01" db="EMBL/GenBank/DDBJ databases">
        <authorList>
            <person name="Yamashiro T."/>
            <person name="Shiraishi A."/>
            <person name="Satake H."/>
            <person name="Nakayama K."/>
        </authorList>
    </citation>
    <scope>NUCLEOTIDE SEQUENCE</scope>
</reference>
<keyword evidence="2" id="KW-1185">Reference proteome</keyword>
<sequence length="65" mass="6900">LEVVEELYEESIEEDGVSLADGVLEGGFGAPGDDSGNDLMRRISLRNSRVGNGYMVNLLVKVTGG</sequence>
<accession>A0ABQ5IC20</accession>
<evidence type="ECO:0000313" key="1">
    <source>
        <dbReference type="EMBL" id="GJT97686.1"/>
    </source>
</evidence>